<protein>
    <submittedName>
        <fullName evidence="1">Competence protein</fullName>
    </submittedName>
</protein>
<sequence>MIRTKYTVNKETLAILPARAIDYRAIVLEKQQTYHIRQTPLAIIKNACIEIGFSTLKGKQEAVKHHTDLKYKLPIPISIAQQIYAFPTQSILNYDCSWIFYHHIMHVGKLPSNNKPTQTTITFKNKREMNINVSPYIIQQQMNRTFLCTQQIESVFRSPELSPANMTKSNGKPLKSYF</sequence>
<gene>
    <name evidence="1" type="ORF">FHP05_05250</name>
</gene>
<dbReference type="AlphaFoldDB" id="A0A5C8NZR5"/>
<dbReference type="OrthoDB" id="2417337at2"/>
<dbReference type="InterPro" id="IPR010461">
    <property type="entry name" value="ComK"/>
</dbReference>
<dbReference type="RefSeq" id="WP_147666184.1">
    <property type="nucleotide sequence ID" value="NZ_VDUW01000002.1"/>
</dbReference>
<keyword evidence="2" id="KW-1185">Reference proteome</keyword>
<dbReference type="EMBL" id="VDUW01000002">
    <property type="protein sequence ID" value="TXL66784.1"/>
    <property type="molecule type" value="Genomic_DNA"/>
</dbReference>
<name>A0A5C8NZR5_9BACI</name>
<evidence type="ECO:0000313" key="1">
    <source>
        <dbReference type="EMBL" id="TXL66784.1"/>
    </source>
</evidence>
<dbReference type="Proteomes" id="UP000321574">
    <property type="component" value="Unassembled WGS sequence"/>
</dbReference>
<organism evidence="1 2">
    <name type="scientific">Cerasibacillus terrae</name>
    <dbReference type="NCBI Taxonomy" id="2498845"/>
    <lineage>
        <taxon>Bacteria</taxon>
        <taxon>Bacillati</taxon>
        <taxon>Bacillota</taxon>
        <taxon>Bacilli</taxon>
        <taxon>Bacillales</taxon>
        <taxon>Bacillaceae</taxon>
        <taxon>Cerasibacillus</taxon>
    </lineage>
</organism>
<evidence type="ECO:0000313" key="2">
    <source>
        <dbReference type="Proteomes" id="UP000321574"/>
    </source>
</evidence>
<dbReference type="Pfam" id="PF06338">
    <property type="entry name" value="ComK"/>
    <property type="match status" value="1"/>
</dbReference>
<reference evidence="1 2" key="1">
    <citation type="submission" date="2019-06" db="EMBL/GenBank/DDBJ databases">
        <title>Cerasibacillus sp. nov., isolated from maize field.</title>
        <authorList>
            <person name="Lin S.-Y."/>
            <person name="Tsai C.-F."/>
            <person name="Young C.-C."/>
        </authorList>
    </citation>
    <scope>NUCLEOTIDE SEQUENCE [LARGE SCALE GENOMIC DNA]</scope>
    <source>
        <strain evidence="1 2">CC-CFT480</strain>
    </source>
</reference>
<accession>A0A5C8NZR5</accession>
<proteinExistence type="predicted"/>
<comment type="caution">
    <text evidence="1">The sequence shown here is derived from an EMBL/GenBank/DDBJ whole genome shotgun (WGS) entry which is preliminary data.</text>
</comment>
<dbReference type="GO" id="GO:0030420">
    <property type="term" value="P:establishment of competence for transformation"/>
    <property type="evidence" value="ECO:0007669"/>
    <property type="project" value="InterPro"/>
</dbReference>